<reference evidence="4" key="2">
    <citation type="submission" date="2017-12" db="EMBL/GenBank/DDBJ databases">
        <title>Genome sequence of the Bar-tailed Godwit (Limosa lapponica baueri).</title>
        <authorList>
            <person name="Lima N.C.B."/>
            <person name="Parody-Merino A.M."/>
            <person name="Battley P.F."/>
            <person name="Fidler A.E."/>
            <person name="Prosdocimi F."/>
        </authorList>
    </citation>
    <scope>NUCLEOTIDE SEQUENCE [LARGE SCALE GENOMIC DNA]</scope>
</reference>
<dbReference type="OrthoDB" id="1933717at2759"/>
<dbReference type="InterPro" id="IPR002347">
    <property type="entry name" value="SDR_fam"/>
</dbReference>
<evidence type="ECO:0000256" key="1">
    <source>
        <dbReference type="ARBA" id="ARBA00006484"/>
    </source>
</evidence>
<name>A0A2I0T2J9_LIMLA</name>
<keyword evidence="4" id="KW-1185">Reference proteome</keyword>
<gene>
    <name evidence="3" type="ORF">llap_21670</name>
</gene>
<organism evidence="3 4">
    <name type="scientific">Limosa lapponica baueri</name>
    <dbReference type="NCBI Taxonomy" id="1758121"/>
    <lineage>
        <taxon>Eukaryota</taxon>
        <taxon>Metazoa</taxon>
        <taxon>Chordata</taxon>
        <taxon>Craniata</taxon>
        <taxon>Vertebrata</taxon>
        <taxon>Euteleostomi</taxon>
        <taxon>Archelosauria</taxon>
        <taxon>Archosauria</taxon>
        <taxon>Dinosauria</taxon>
        <taxon>Saurischia</taxon>
        <taxon>Theropoda</taxon>
        <taxon>Coelurosauria</taxon>
        <taxon>Aves</taxon>
        <taxon>Neognathae</taxon>
        <taxon>Neoaves</taxon>
        <taxon>Charadriiformes</taxon>
        <taxon>Scolopacidae</taxon>
        <taxon>Limosa</taxon>
    </lineage>
</organism>
<proteinExistence type="inferred from homology"/>
<evidence type="ECO:0000256" key="2">
    <source>
        <dbReference type="ARBA" id="ARBA00023002"/>
    </source>
</evidence>
<comment type="similarity">
    <text evidence="1">Belongs to the short-chain dehydrogenases/reductases (SDR) family.</text>
</comment>
<reference evidence="4" key="1">
    <citation type="submission" date="2017-11" db="EMBL/GenBank/DDBJ databases">
        <authorList>
            <person name="Lima N.C."/>
            <person name="Parody-Merino A.M."/>
            <person name="Battley P.F."/>
            <person name="Fidler A.E."/>
            <person name="Prosdocimi F."/>
        </authorList>
    </citation>
    <scope>NUCLEOTIDE SEQUENCE [LARGE SCALE GENOMIC DNA]</scope>
</reference>
<sequence>MAVSICTREAYQSMKERNIDDGHIININSMNGHSVVPQSVVHFYSATKYAVTALTEGLRQELREAKTHIRATRYELGERESEMNRAEAFRNERILVGASAYEAAGKRSGSDLVLVLHWCSPIVLLRIYSKLREERISLKADACRAGDHSSRPKALAAWQKHACV</sequence>
<evidence type="ECO:0008006" key="5">
    <source>
        <dbReference type="Google" id="ProtNLM"/>
    </source>
</evidence>
<dbReference type="Proteomes" id="UP000233556">
    <property type="component" value="Unassembled WGS sequence"/>
</dbReference>
<dbReference type="PROSITE" id="PS00061">
    <property type="entry name" value="ADH_SHORT"/>
    <property type="match status" value="1"/>
</dbReference>
<accession>A0A2I0T2J9</accession>
<dbReference type="Gene3D" id="3.40.50.720">
    <property type="entry name" value="NAD(P)-binding Rossmann-like Domain"/>
    <property type="match status" value="1"/>
</dbReference>
<dbReference type="InterPro" id="IPR036291">
    <property type="entry name" value="NAD(P)-bd_dom_sf"/>
</dbReference>
<dbReference type="GO" id="GO:0016491">
    <property type="term" value="F:oxidoreductase activity"/>
    <property type="evidence" value="ECO:0007669"/>
    <property type="project" value="UniProtKB-KW"/>
</dbReference>
<evidence type="ECO:0000313" key="3">
    <source>
        <dbReference type="EMBL" id="PKU28026.1"/>
    </source>
</evidence>
<dbReference type="PANTHER" id="PTHR43115">
    <property type="entry name" value="DEHYDROGENASE/REDUCTASE SDR FAMILY MEMBER 11"/>
    <property type="match status" value="1"/>
</dbReference>
<keyword evidence="2" id="KW-0560">Oxidoreductase</keyword>
<dbReference type="PRINTS" id="PR00080">
    <property type="entry name" value="SDRFAMILY"/>
</dbReference>
<protein>
    <recommendedName>
        <fullName evidence="5">Dehydrogenase reductase sdr family member 11</fullName>
    </recommendedName>
</protein>
<dbReference type="PANTHER" id="PTHR43115:SF4">
    <property type="entry name" value="DEHYDROGENASE_REDUCTASE SDR FAMILY MEMBER 11"/>
    <property type="match status" value="1"/>
</dbReference>
<dbReference type="SUPFAM" id="SSF51735">
    <property type="entry name" value="NAD(P)-binding Rossmann-fold domains"/>
    <property type="match status" value="1"/>
</dbReference>
<evidence type="ECO:0000313" key="4">
    <source>
        <dbReference type="Proteomes" id="UP000233556"/>
    </source>
</evidence>
<dbReference type="EMBL" id="KZ522931">
    <property type="protein sequence ID" value="PKU28026.1"/>
    <property type="molecule type" value="Genomic_DNA"/>
</dbReference>
<dbReference type="InterPro" id="IPR020904">
    <property type="entry name" value="Sc_DH/Rdtase_CS"/>
</dbReference>
<dbReference type="AlphaFoldDB" id="A0A2I0T2J9"/>
<dbReference type="Pfam" id="PF00106">
    <property type="entry name" value="adh_short"/>
    <property type="match status" value="1"/>
</dbReference>